<dbReference type="InterPro" id="IPR005280">
    <property type="entry name" value="Homoserine_kinase_II"/>
</dbReference>
<dbReference type="HAMAP" id="MF_00301">
    <property type="entry name" value="Homoser_kinase_2"/>
    <property type="match status" value="1"/>
</dbReference>
<dbReference type="InterPro" id="IPR050249">
    <property type="entry name" value="Pseudomonas-type_ThrB"/>
</dbReference>
<comment type="pathway">
    <text evidence="8">Amino-acid biosynthesis; L-threonine biosynthesis; L-threonine from L-aspartate: step 4/5.</text>
</comment>
<dbReference type="CDD" id="cd05153">
    <property type="entry name" value="HomoserineK_II"/>
    <property type="match status" value="1"/>
</dbReference>
<dbReference type="PANTHER" id="PTHR21064">
    <property type="entry name" value="AMINOGLYCOSIDE PHOSPHOTRANSFERASE DOMAIN-CONTAINING PROTEIN-RELATED"/>
    <property type="match status" value="1"/>
</dbReference>
<gene>
    <name evidence="8" type="primary">thrB</name>
    <name evidence="11" type="ORF">PL75_10440</name>
</gene>
<protein>
    <recommendedName>
        <fullName evidence="8 9">Homoserine kinase</fullName>
        <shortName evidence="8">HK</shortName>
        <shortName evidence="8">HSK</shortName>
        <ecNumber evidence="8 9">2.7.1.39</ecNumber>
    </recommendedName>
</protein>
<dbReference type="PATRIC" id="fig|1470200.3.peg.1393"/>
<dbReference type="NCBIfam" id="NF003558">
    <property type="entry name" value="PRK05231.1"/>
    <property type="match status" value="1"/>
</dbReference>
<dbReference type="RefSeq" id="WP_047761881.1">
    <property type="nucleotide sequence ID" value="NZ_CP091510.1"/>
</dbReference>
<evidence type="ECO:0000256" key="3">
    <source>
        <dbReference type="ARBA" id="ARBA00022697"/>
    </source>
</evidence>
<reference evidence="11 12" key="1">
    <citation type="submission" date="2014-11" db="EMBL/GenBank/DDBJ databases">
        <title>Genome of a novel goose pathogen.</title>
        <authorList>
            <person name="Hansen C.M."/>
            <person name="Hueffer K."/>
            <person name="Choi S.C."/>
        </authorList>
    </citation>
    <scope>NUCLEOTIDE SEQUENCE [LARGE SCALE GENOMIC DNA]</scope>
    <source>
        <strain evidence="11 12">KH1503</strain>
    </source>
</reference>
<dbReference type="GO" id="GO:0004413">
    <property type="term" value="F:homoserine kinase activity"/>
    <property type="evidence" value="ECO:0007669"/>
    <property type="project" value="UniProtKB-UniRule"/>
</dbReference>
<keyword evidence="6 8" id="KW-0067">ATP-binding</keyword>
<feature type="domain" description="Aminoglycoside phosphotransferase" evidence="10">
    <location>
        <begin position="27"/>
        <end position="253"/>
    </location>
</feature>
<dbReference type="InterPro" id="IPR002575">
    <property type="entry name" value="Aminoglycoside_PTrfase"/>
</dbReference>
<dbReference type="EC" id="2.7.1.39" evidence="8 9"/>
<evidence type="ECO:0000256" key="8">
    <source>
        <dbReference type="HAMAP-Rule" id="MF_00301"/>
    </source>
</evidence>
<evidence type="ECO:0000256" key="1">
    <source>
        <dbReference type="ARBA" id="ARBA00022605"/>
    </source>
</evidence>
<name>A0A0J0YPJ4_9NEIS</name>
<keyword evidence="2 8" id="KW-0808">Transferase</keyword>
<evidence type="ECO:0000256" key="9">
    <source>
        <dbReference type="NCBIfam" id="TIGR00938"/>
    </source>
</evidence>
<dbReference type="EMBL" id="JTDO01000023">
    <property type="protein sequence ID" value="KLT72044.1"/>
    <property type="molecule type" value="Genomic_DNA"/>
</dbReference>
<evidence type="ECO:0000313" key="11">
    <source>
        <dbReference type="EMBL" id="KLT72044.1"/>
    </source>
</evidence>
<keyword evidence="3 8" id="KW-0791">Threonine biosynthesis</keyword>
<dbReference type="InterPro" id="IPR011009">
    <property type="entry name" value="Kinase-like_dom_sf"/>
</dbReference>
<dbReference type="SUPFAM" id="SSF56112">
    <property type="entry name" value="Protein kinase-like (PK-like)"/>
    <property type="match status" value="1"/>
</dbReference>
<proteinExistence type="inferred from homology"/>
<comment type="similarity">
    <text evidence="7 8">Belongs to the pseudomonas-type ThrB family.</text>
</comment>
<evidence type="ECO:0000259" key="10">
    <source>
        <dbReference type="Pfam" id="PF01636"/>
    </source>
</evidence>
<dbReference type="GO" id="GO:0005524">
    <property type="term" value="F:ATP binding"/>
    <property type="evidence" value="ECO:0007669"/>
    <property type="project" value="UniProtKB-KW"/>
</dbReference>
<dbReference type="UniPathway" id="UPA00050">
    <property type="reaction ID" value="UER00064"/>
</dbReference>
<dbReference type="Gene3D" id="3.90.1200.10">
    <property type="match status" value="1"/>
</dbReference>
<dbReference type="NCBIfam" id="TIGR00938">
    <property type="entry name" value="thrB_alt"/>
    <property type="match status" value="1"/>
</dbReference>
<evidence type="ECO:0000256" key="4">
    <source>
        <dbReference type="ARBA" id="ARBA00022741"/>
    </source>
</evidence>
<dbReference type="Pfam" id="PF01636">
    <property type="entry name" value="APH"/>
    <property type="match status" value="1"/>
</dbReference>
<evidence type="ECO:0000256" key="6">
    <source>
        <dbReference type="ARBA" id="ARBA00022840"/>
    </source>
</evidence>
<keyword evidence="4 8" id="KW-0547">Nucleotide-binding</keyword>
<organism evidence="11 12">
    <name type="scientific">Neisseria arctica</name>
    <dbReference type="NCBI Taxonomy" id="1470200"/>
    <lineage>
        <taxon>Bacteria</taxon>
        <taxon>Pseudomonadati</taxon>
        <taxon>Pseudomonadota</taxon>
        <taxon>Betaproteobacteria</taxon>
        <taxon>Neisseriales</taxon>
        <taxon>Neisseriaceae</taxon>
        <taxon>Neisseria</taxon>
    </lineage>
</organism>
<dbReference type="STRING" id="1470200.PL75_10440"/>
<dbReference type="OrthoDB" id="9777460at2"/>
<accession>A0A0J0YPJ4</accession>
<keyword evidence="1 8" id="KW-0028">Amino-acid biosynthesis</keyword>
<comment type="catalytic activity">
    <reaction evidence="8">
        <text>L-homoserine + ATP = O-phospho-L-homoserine + ADP + H(+)</text>
        <dbReference type="Rhea" id="RHEA:13985"/>
        <dbReference type="ChEBI" id="CHEBI:15378"/>
        <dbReference type="ChEBI" id="CHEBI:30616"/>
        <dbReference type="ChEBI" id="CHEBI:57476"/>
        <dbReference type="ChEBI" id="CHEBI:57590"/>
        <dbReference type="ChEBI" id="CHEBI:456216"/>
        <dbReference type="EC" id="2.7.1.39"/>
    </reaction>
</comment>
<dbReference type="PANTHER" id="PTHR21064:SF6">
    <property type="entry name" value="AMINOGLYCOSIDE PHOSPHOTRANSFERASE DOMAIN-CONTAINING PROTEIN"/>
    <property type="match status" value="1"/>
</dbReference>
<dbReference type="AlphaFoldDB" id="A0A0J0YPJ4"/>
<keyword evidence="12" id="KW-1185">Reference proteome</keyword>
<sequence length="313" mass="35781">MSVYTSISDQEMHDFLQAYNIGKFLSLQGIAQGITNSNYFINTSQGRFVLTVFEALTQAELPFFLKLKQHLSQNGVACPTPIPQKNNKLEATLANKPACIVSCLNGTDASWPTTQQCFNTGKMLAKMHIAGQDFPLHMENPRYLSWWHEASKKLFPLLNKEDSILLKTTIANIDKYPTEHLPNGIIHADLFKDNVLLQGDEVSGFIDFYYACNGSFIYDIAIAINDWARNSNNILDNSLEQAFLSGYEEIRPLTESERLYYPIAKRAGCLRFWVSRLLDFHFPQEGEMTFIKDPNIFRDLLLSFNQHQTQIYI</sequence>
<dbReference type="GO" id="GO:0009088">
    <property type="term" value="P:threonine biosynthetic process"/>
    <property type="evidence" value="ECO:0007669"/>
    <property type="project" value="UniProtKB-UniRule"/>
</dbReference>
<comment type="caution">
    <text evidence="11">The sequence shown here is derived from an EMBL/GenBank/DDBJ whole genome shotgun (WGS) entry which is preliminary data.</text>
</comment>
<evidence type="ECO:0000256" key="7">
    <source>
        <dbReference type="ARBA" id="ARBA00038240"/>
    </source>
</evidence>
<evidence type="ECO:0000256" key="5">
    <source>
        <dbReference type="ARBA" id="ARBA00022777"/>
    </source>
</evidence>
<keyword evidence="5 8" id="KW-0418">Kinase</keyword>
<dbReference type="Gene3D" id="3.30.200.20">
    <property type="entry name" value="Phosphorylase Kinase, domain 1"/>
    <property type="match status" value="1"/>
</dbReference>
<evidence type="ECO:0000313" key="12">
    <source>
        <dbReference type="Proteomes" id="UP000036027"/>
    </source>
</evidence>
<dbReference type="Proteomes" id="UP000036027">
    <property type="component" value="Unassembled WGS sequence"/>
</dbReference>
<evidence type="ECO:0000256" key="2">
    <source>
        <dbReference type="ARBA" id="ARBA00022679"/>
    </source>
</evidence>